<dbReference type="GO" id="GO:0004515">
    <property type="term" value="F:nicotinate-nucleotide adenylyltransferase activity"/>
    <property type="evidence" value="ECO:0007669"/>
    <property type="project" value="UniProtKB-UniRule"/>
</dbReference>
<proteinExistence type="inferred from homology"/>
<dbReference type="NCBIfam" id="NF000840">
    <property type="entry name" value="PRK00071.1-3"/>
    <property type="match status" value="1"/>
</dbReference>
<evidence type="ECO:0000259" key="11">
    <source>
        <dbReference type="Pfam" id="PF01467"/>
    </source>
</evidence>
<evidence type="ECO:0000256" key="9">
    <source>
        <dbReference type="ARBA" id="ARBA00048721"/>
    </source>
</evidence>
<dbReference type="NCBIfam" id="TIGR00482">
    <property type="entry name" value="nicotinate (nicotinamide) nucleotide adenylyltransferase"/>
    <property type="match status" value="1"/>
</dbReference>
<evidence type="ECO:0000256" key="4">
    <source>
        <dbReference type="ARBA" id="ARBA00022679"/>
    </source>
</evidence>
<dbReference type="UniPathway" id="UPA00253">
    <property type="reaction ID" value="UER00332"/>
</dbReference>
<keyword evidence="7 10" id="KW-0067">ATP-binding</keyword>
<comment type="catalytic activity">
    <reaction evidence="9 10">
        <text>nicotinate beta-D-ribonucleotide + ATP + H(+) = deamido-NAD(+) + diphosphate</text>
        <dbReference type="Rhea" id="RHEA:22860"/>
        <dbReference type="ChEBI" id="CHEBI:15378"/>
        <dbReference type="ChEBI" id="CHEBI:30616"/>
        <dbReference type="ChEBI" id="CHEBI:33019"/>
        <dbReference type="ChEBI" id="CHEBI:57502"/>
        <dbReference type="ChEBI" id="CHEBI:58437"/>
        <dbReference type="EC" id="2.7.7.18"/>
    </reaction>
</comment>
<dbReference type="InterPro" id="IPR005248">
    <property type="entry name" value="NadD/NMNAT"/>
</dbReference>
<evidence type="ECO:0000256" key="5">
    <source>
        <dbReference type="ARBA" id="ARBA00022695"/>
    </source>
</evidence>
<dbReference type="EC" id="2.7.7.18" evidence="10"/>
<dbReference type="InterPro" id="IPR004821">
    <property type="entry name" value="Cyt_trans-like"/>
</dbReference>
<comment type="similarity">
    <text evidence="10">Belongs to the NadD family.</text>
</comment>
<evidence type="ECO:0000313" key="12">
    <source>
        <dbReference type="EMBL" id="RQD76844.1"/>
    </source>
</evidence>
<dbReference type="Proteomes" id="UP000285138">
    <property type="component" value="Unassembled WGS sequence"/>
</dbReference>
<dbReference type="GO" id="GO:0005524">
    <property type="term" value="F:ATP binding"/>
    <property type="evidence" value="ECO:0007669"/>
    <property type="project" value="UniProtKB-KW"/>
</dbReference>
<evidence type="ECO:0000256" key="6">
    <source>
        <dbReference type="ARBA" id="ARBA00022741"/>
    </source>
</evidence>
<evidence type="ECO:0000256" key="3">
    <source>
        <dbReference type="ARBA" id="ARBA00022642"/>
    </source>
</evidence>
<dbReference type="PANTHER" id="PTHR39321:SF3">
    <property type="entry name" value="PHOSPHOPANTETHEINE ADENYLYLTRANSFERASE"/>
    <property type="match status" value="1"/>
</dbReference>
<dbReference type="GO" id="GO:0009435">
    <property type="term" value="P:NAD+ biosynthetic process"/>
    <property type="evidence" value="ECO:0007669"/>
    <property type="project" value="UniProtKB-UniRule"/>
</dbReference>
<dbReference type="Pfam" id="PF01467">
    <property type="entry name" value="CTP_transf_like"/>
    <property type="match status" value="1"/>
</dbReference>
<comment type="caution">
    <text evidence="12">The sequence shown here is derived from an EMBL/GenBank/DDBJ whole genome shotgun (WGS) entry which is preliminary data.</text>
</comment>
<keyword evidence="3 10" id="KW-0662">Pyridine nucleotide biosynthesis</keyword>
<dbReference type="HAMAP" id="MF_00244">
    <property type="entry name" value="NaMN_adenylyltr"/>
    <property type="match status" value="1"/>
</dbReference>
<protein>
    <recommendedName>
        <fullName evidence="10">Probable nicotinate-nucleotide adenylyltransferase</fullName>
        <ecNumber evidence="10">2.7.7.18</ecNumber>
    </recommendedName>
    <alternativeName>
        <fullName evidence="10">Deamido-NAD(+) diphosphorylase</fullName>
    </alternativeName>
    <alternativeName>
        <fullName evidence="10">Deamido-NAD(+) pyrophosphorylase</fullName>
    </alternativeName>
    <alternativeName>
        <fullName evidence="10">Nicotinate mononucleotide adenylyltransferase</fullName>
        <shortName evidence="10">NaMN adenylyltransferase</shortName>
    </alternativeName>
</protein>
<accession>A0A424YG35</accession>
<dbReference type="Gene3D" id="3.40.50.620">
    <property type="entry name" value="HUPs"/>
    <property type="match status" value="1"/>
</dbReference>
<dbReference type="NCBIfam" id="TIGR00125">
    <property type="entry name" value="cyt_tran_rel"/>
    <property type="match status" value="1"/>
</dbReference>
<evidence type="ECO:0000313" key="13">
    <source>
        <dbReference type="Proteomes" id="UP000285138"/>
    </source>
</evidence>
<evidence type="ECO:0000256" key="1">
    <source>
        <dbReference type="ARBA" id="ARBA00002324"/>
    </source>
</evidence>
<gene>
    <name evidence="10" type="primary">nadD</name>
    <name evidence="12" type="ORF">D5R97_03605</name>
</gene>
<comment type="function">
    <text evidence="1 10">Catalyzes the reversible adenylation of nicotinate mononucleotide (NaMN) to nicotinic acid adenine dinucleotide (NaAD).</text>
</comment>
<keyword evidence="8 10" id="KW-0520">NAD</keyword>
<dbReference type="InterPro" id="IPR014729">
    <property type="entry name" value="Rossmann-like_a/b/a_fold"/>
</dbReference>
<name>A0A424YG35_9FIRM</name>
<organism evidence="12 13">
    <name type="scientific">Candidatus Syntrophonatronum acetioxidans</name>
    <dbReference type="NCBI Taxonomy" id="1795816"/>
    <lineage>
        <taxon>Bacteria</taxon>
        <taxon>Bacillati</taxon>
        <taxon>Bacillota</taxon>
        <taxon>Clostridia</taxon>
        <taxon>Eubacteriales</taxon>
        <taxon>Syntrophomonadaceae</taxon>
        <taxon>Candidatus Syntrophonatronum</taxon>
    </lineage>
</organism>
<reference evidence="12 13" key="1">
    <citation type="submission" date="2018-08" db="EMBL/GenBank/DDBJ databases">
        <title>The metabolism and importance of syntrophic acetate oxidation coupled to methane or sulfide production in haloalkaline environments.</title>
        <authorList>
            <person name="Timmers P.H.A."/>
            <person name="Vavourakis C.D."/>
            <person name="Sorokin D.Y."/>
            <person name="Sinninghe Damste J.S."/>
            <person name="Muyzer G."/>
            <person name="Stams A.J.M."/>
            <person name="Plugge C.M."/>
        </authorList>
    </citation>
    <scope>NUCLEOTIDE SEQUENCE [LARGE SCALE GENOMIC DNA]</scope>
    <source>
        <strain evidence="12">MSAO_Bac1</strain>
    </source>
</reference>
<evidence type="ECO:0000256" key="7">
    <source>
        <dbReference type="ARBA" id="ARBA00022840"/>
    </source>
</evidence>
<evidence type="ECO:0000256" key="10">
    <source>
        <dbReference type="HAMAP-Rule" id="MF_00244"/>
    </source>
</evidence>
<keyword evidence="4 10" id="KW-0808">Transferase</keyword>
<dbReference type="CDD" id="cd02165">
    <property type="entry name" value="NMNAT"/>
    <property type="match status" value="1"/>
</dbReference>
<feature type="domain" description="Cytidyltransferase-like" evidence="11">
    <location>
        <begin position="1"/>
        <end position="169"/>
    </location>
</feature>
<evidence type="ECO:0000256" key="2">
    <source>
        <dbReference type="ARBA" id="ARBA00005019"/>
    </source>
</evidence>
<sequence>MGGTFDPIHLGHLVAAEEARERYNLEEVIFVPAGYPPHKEKEELSSQEHRYMMTVIATINNPIFKVSRVELEAESYTYTVDTVAYFRKTLGPDKNLYFITGADAILDITTWEGYERLLEMCYFIAVTRPGFSLEHLEDKLKSLDPRLFSRILILSIPGMAISSTCMRRRVKKGKTIKYLTTSGVEQYILKNKLYKQV</sequence>
<evidence type="ECO:0000256" key="8">
    <source>
        <dbReference type="ARBA" id="ARBA00023027"/>
    </source>
</evidence>
<dbReference type="EMBL" id="QZAA01000107">
    <property type="protein sequence ID" value="RQD76844.1"/>
    <property type="molecule type" value="Genomic_DNA"/>
</dbReference>
<comment type="pathway">
    <text evidence="2 10">Cofactor biosynthesis; NAD(+) biosynthesis; deamido-NAD(+) from nicotinate D-ribonucleotide: step 1/1.</text>
</comment>
<dbReference type="PANTHER" id="PTHR39321">
    <property type="entry name" value="NICOTINATE-NUCLEOTIDE ADENYLYLTRANSFERASE-RELATED"/>
    <property type="match status" value="1"/>
</dbReference>
<keyword evidence="6 10" id="KW-0547">Nucleotide-binding</keyword>
<dbReference type="SUPFAM" id="SSF52374">
    <property type="entry name" value="Nucleotidylyl transferase"/>
    <property type="match status" value="1"/>
</dbReference>
<dbReference type="AlphaFoldDB" id="A0A424YG35"/>
<keyword evidence="5 10" id="KW-0548">Nucleotidyltransferase</keyword>